<feature type="compositionally biased region" description="Basic and acidic residues" evidence="1">
    <location>
        <begin position="142"/>
        <end position="156"/>
    </location>
</feature>
<reference evidence="4" key="2">
    <citation type="journal article" date="2023" name="Nat. Commun.">
        <title>Cultivation of marine bacteria of the SAR202 clade.</title>
        <authorList>
            <person name="Lim Y."/>
            <person name="Seo J.H."/>
            <person name="Giovannoni S.J."/>
            <person name="Kang I."/>
            <person name="Cho J.C."/>
        </authorList>
    </citation>
    <scope>NUCLEOTIDE SEQUENCE</scope>
    <source>
        <strain evidence="4">JH1073</strain>
    </source>
</reference>
<dbReference type="EMBL" id="CP046147">
    <property type="protein sequence ID" value="WFG38536.1"/>
    <property type="molecule type" value="Genomic_DNA"/>
</dbReference>
<dbReference type="RefSeq" id="WP_342825153.1">
    <property type="nucleotide sequence ID" value="NZ_CP046146.1"/>
</dbReference>
<dbReference type="EMBL" id="WMBE01000002">
    <property type="protein sequence ID" value="MDG0867125.1"/>
    <property type="molecule type" value="Genomic_DNA"/>
</dbReference>
<organism evidence="4 5">
    <name type="scientific">Candidatus Lucifugimonas marina</name>
    <dbReference type="NCBI Taxonomy" id="3038979"/>
    <lineage>
        <taxon>Bacteria</taxon>
        <taxon>Bacillati</taxon>
        <taxon>Chloroflexota</taxon>
        <taxon>Dehalococcoidia</taxon>
        <taxon>SAR202 cluster</taxon>
        <taxon>Candidatus Lucifugimonadales</taxon>
        <taxon>Candidatus Lucifugimonadaceae</taxon>
        <taxon>Candidatus Lucifugimonas</taxon>
    </lineage>
</organism>
<feature type="compositionally biased region" description="Basic and acidic residues" evidence="1">
    <location>
        <begin position="1"/>
        <end position="20"/>
    </location>
</feature>
<name>A0AAJ5ZGV4_9CHLR</name>
<evidence type="ECO:0000256" key="1">
    <source>
        <dbReference type="SAM" id="MobiDB-lite"/>
    </source>
</evidence>
<dbReference type="AlphaFoldDB" id="A0AAJ5ZGV4"/>
<keyword evidence="2" id="KW-1133">Transmembrane helix</keyword>
<proteinExistence type="predicted"/>
<gene>
    <name evidence="3" type="ORF">GKO46_08560</name>
    <name evidence="4" type="ORF">GKO48_02565</name>
</gene>
<evidence type="ECO:0000313" key="5">
    <source>
        <dbReference type="Proteomes" id="UP001219901"/>
    </source>
</evidence>
<reference evidence="5" key="3">
    <citation type="submission" date="2023-06" db="EMBL/GenBank/DDBJ databases">
        <title>Pangenomics reveal diversification of enzyme families and niche specialization in globally abundant SAR202 bacteria.</title>
        <authorList>
            <person name="Saw J.H.W."/>
        </authorList>
    </citation>
    <scope>NUCLEOTIDE SEQUENCE [LARGE SCALE GENOMIC DNA]</scope>
    <source>
        <strain evidence="5">JH1073</strain>
    </source>
</reference>
<keyword evidence="2" id="KW-0812">Transmembrane</keyword>
<keyword evidence="2" id="KW-0472">Membrane</keyword>
<feature type="region of interest" description="Disordered" evidence="1">
    <location>
        <begin position="111"/>
        <end position="168"/>
    </location>
</feature>
<evidence type="ECO:0000313" key="6">
    <source>
        <dbReference type="Proteomes" id="UP001321249"/>
    </source>
</evidence>
<evidence type="ECO:0000256" key="2">
    <source>
        <dbReference type="SAM" id="Phobius"/>
    </source>
</evidence>
<evidence type="ECO:0000313" key="3">
    <source>
        <dbReference type="EMBL" id="MDG0867125.1"/>
    </source>
</evidence>
<protein>
    <submittedName>
        <fullName evidence="4">Uncharacterized protein</fullName>
    </submittedName>
</protein>
<feature type="transmembrane region" description="Helical" evidence="2">
    <location>
        <begin position="83"/>
        <end position="101"/>
    </location>
</feature>
<dbReference type="Proteomes" id="UP001321249">
    <property type="component" value="Unassembled WGS sequence"/>
</dbReference>
<accession>A0AAJ5ZGV4</accession>
<dbReference type="Proteomes" id="UP001219901">
    <property type="component" value="Chromosome"/>
</dbReference>
<reference evidence="5 6" key="1">
    <citation type="submission" date="2019-11" db="EMBL/GenBank/DDBJ databases">
        <authorList>
            <person name="Cho J.-C."/>
        </authorList>
    </citation>
    <scope>NUCLEOTIDE SEQUENCE [LARGE SCALE GENOMIC DNA]</scope>
    <source>
        <strain evidence="4 5">JH1073</strain>
        <strain evidence="3 6">JH702</strain>
    </source>
</reference>
<feature type="transmembrane region" description="Helical" evidence="2">
    <location>
        <begin position="57"/>
        <end position="77"/>
    </location>
</feature>
<evidence type="ECO:0000313" key="4">
    <source>
        <dbReference type="EMBL" id="WFG38536.1"/>
    </source>
</evidence>
<feature type="region of interest" description="Disordered" evidence="1">
    <location>
        <begin position="1"/>
        <end position="54"/>
    </location>
</feature>
<keyword evidence="5" id="KW-1185">Reference proteome</keyword>
<sequence>MSDKSKFEQEIDEILEKSEENAPAPNRRNRSAGEHRAFEPFTPSVPKSKAPKRSTGIKFNPGNLIVGGLVIIALAAFLPVATVPLAILGVVLVAVGYILWFRKGSPRFSNTGPRTRSGMFGRGNSDDENQTNEPTVKYWRGRRIEEKPTQRDRGKIIDFGSPDDNDKS</sequence>